<dbReference type="SMART" id="SM00708">
    <property type="entry name" value="PhBP"/>
    <property type="match status" value="1"/>
</dbReference>
<evidence type="ECO:0000313" key="2">
    <source>
        <dbReference type="Proteomes" id="UP001589627"/>
    </source>
</evidence>
<reference evidence="1 2" key="1">
    <citation type="submission" date="2024-09" db="EMBL/GenBank/DDBJ databases">
        <authorList>
            <person name="Sun Q."/>
            <person name="Mori K."/>
        </authorList>
    </citation>
    <scope>NUCLEOTIDE SEQUENCE [LARGE SCALE GENOMIC DNA]</scope>
    <source>
        <strain evidence="1 2">TBRC 0563</strain>
    </source>
</reference>
<evidence type="ECO:0000313" key="1">
    <source>
        <dbReference type="EMBL" id="MFB9840693.1"/>
    </source>
</evidence>
<dbReference type="Pfam" id="PF01395">
    <property type="entry name" value="PBP_GOBP"/>
    <property type="match status" value="1"/>
</dbReference>
<name>A0ABV5Z170_9ACTN</name>
<dbReference type="RefSeq" id="WP_378213906.1">
    <property type="nucleotide sequence ID" value="NZ_JBHLZP010001279.1"/>
</dbReference>
<dbReference type="CDD" id="cd23992">
    <property type="entry name" value="PBP_GOBP"/>
    <property type="match status" value="1"/>
</dbReference>
<dbReference type="SUPFAM" id="SSF47565">
    <property type="entry name" value="Insect pheromone/odorant-binding proteins"/>
    <property type="match status" value="1"/>
</dbReference>
<accession>A0ABV5Z170</accession>
<gene>
    <name evidence="1" type="ORF">ACFFNX_52055</name>
</gene>
<organism evidence="1 2">
    <name type="scientific">Actinoallomurus acaciae</name>
    <dbReference type="NCBI Taxonomy" id="502577"/>
    <lineage>
        <taxon>Bacteria</taxon>
        <taxon>Bacillati</taxon>
        <taxon>Actinomycetota</taxon>
        <taxon>Actinomycetes</taxon>
        <taxon>Streptosporangiales</taxon>
        <taxon>Thermomonosporaceae</taxon>
        <taxon>Actinoallomurus</taxon>
    </lineage>
</organism>
<comment type="caution">
    <text evidence="1">The sequence shown here is derived from an EMBL/GenBank/DDBJ whole genome shotgun (WGS) entry which is preliminary data.</text>
</comment>
<protein>
    <submittedName>
        <fullName evidence="1">Pheromone/general odorant binding protein</fullName>
    </submittedName>
</protein>
<proteinExistence type="predicted"/>
<dbReference type="InterPro" id="IPR006170">
    <property type="entry name" value="PBP/GOBP"/>
</dbReference>
<dbReference type="InterPro" id="IPR036728">
    <property type="entry name" value="PBP_GOBP_sf"/>
</dbReference>
<dbReference type="EMBL" id="JBHLZP010001279">
    <property type="protein sequence ID" value="MFB9840693.1"/>
    <property type="molecule type" value="Genomic_DNA"/>
</dbReference>
<dbReference type="Gene3D" id="1.10.238.20">
    <property type="entry name" value="Pheromone/general odorant binding protein domain"/>
    <property type="match status" value="1"/>
</dbReference>
<dbReference type="Proteomes" id="UP001589627">
    <property type="component" value="Unassembled WGS sequence"/>
</dbReference>
<keyword evidence="2" id="KW-1185">Reference proteome</keyword>
<sequence length="142" mass="16073">MIRLTAILVLFCGGCLCGKKPGIYLVPEKALLLAKTYMECAVETNVDPETLKDLREGTVLSNVDENNLKKLIYCIYVKAGFGKKNGHLDIAESLSYFPKEVDMKQIKELLENCDKNEGKVPMETSTMIYKCVYKNFPYTILF</sequence>